<gene>
    <name evidence="2" type="ORF">ABW16_13575</name>
</gene>
<sequence>MSIQEVTEAQRRFATEVLQGLLHYIRAGKLRGPEPYCVSHAWTEGPTMYLAYKAPPSDITWGLSRDTRQSLIDPGPWLSLDEAVTYYYELGLYEDRMSASFRHPGDPTTILWSSKPGKVDLPQRVSDIPIEYRYTPPVTKDPQTPGNSTPSHVQAPPRRYYDPRQLEQPES</sequence>
<feature type="compositionally biased region" description="Polar residues" evidence="1">
    <location>
        <begin position="141"/>
        <end position="152"/>
    </location>
</feature>
<evidence type="ECO:0000313" key="3">
    <source>
        <dbReference type="Proteomes" id="UP000036464"/>
    </source>
</evidence>
<organism evidence="2 3">
    <name type="scientific">Mycolicibacter heraklionensis</name>
    <dbReference type="NCBI Taxonomy" id="512402"/>
    <lineage>
        <taxon>Bacteria</taxon>
        <taxon>Bacillati</taxon>
        <taxon>Actinomycetota</taxon>
        <taxon>Actinomycetes</taxon>
        <taxon>Mycobacteriales</taxon>
        <taxon>Mycobacteriaceae</taxon>
        <taxon>Mycolicibacter</taxon>
    </lineage>
</organism>
<evidence type="ECO:0000256" key="1">
    <source>
        <dbReference type="SAM" id="MobiDB-lite"/>
    </source>
</evidence>
<dbReference type="Proteomes" id="UP000036464">
    <property type="component" value="Unassembled WGS sequence"/>
</dbReference>
<feature type="region of interest" description="Disordered" evidence="1">
    <location>
        <begin position="131"/>
        <end position="171"/>
    </location>
</feature>
<evidence type="ECO:0000313" key="2">
    <source>
        <dbReference type="EMBL" id="KLO28373.1"/>
    </source>
</evidence>
<feature type="compositionally biased region" description="Basic and acidic residues" evidence="1">
    <location>
        <begin position="159"/>
        <end position="171"/>
    </location>
</feature>
<accession>A0ABR5FEL9</accession>
<comment type="caution">
    <text evidence="2">The sequence shown here is derived from an EMBL/GenBank/DDBJ whole genome shotgun (WGS) entry which is preliminary data.</text>
</comment>
<proteinExistence type="predicted"/>
<name>A0ABR5FEL9_9MYCO</name>
<keyword evidence="3" id="KW-1185">Reference proteome</keyword>
<dbReference type="RefSeq" id="WP_047319741.1">
    <property type="nucleotide sequence ID" value="NZ_LDPO01000010.1"/>
</dbReference>
<dbReference type="EMBL" id="LDPO01000010">
    <property type="protein sequence ID" value="KLO28373.1"/>
    <property type="molecule type" value="Genomic_DNA"/>
</dbReference>
<evidence type="ECO:0008006" key="4">
    <source>
        <dbReference type="Google" id="ProtNLM"/>
    </source>
</evidence>
<protein>
    <recommendedName>
        <fullName evidence="4">DUF4262 domain-containing protein</fullName>
    </recommendedName>
</protein>
<reference evidence="2 3" key="1">
    <citation type="submission" date="2015-05" db="EMBL/GenBank/DDBJ databases">
        <title>Genome sequence of Mycobacterium heraklionense Davo strain.</title>
        <authorList>
            <person name="Greninger A.L."/>
            <person name="Cunningham G."/>
            <person name="Miller S."/>
        </authorList>
    </citation>
    <scope>NUCLEOTIDE SEQUENCE [LARGE SCALE GENOMIC DNA]</scope>
    <source>
        <strain evidence="2 3">Davo</strain>
    </source>
</reference>